<dbReference type="InterPro" id="IPR052716">
    <property type="entry name" value="MOSC_domain"/>
</dbReference>
<dbReference type="EMBL" id="CAFBQU010000010">
    <property type="protein sequence ID" value="CAB5063424.1"/>
    <property type="molecule type" value="Genomic_DNA"/>
</dbReference>
<evidence type="ECO:0000259" key="1">
    <source>
        <dbReference type="PROSITE" id="PS51340"/>
    </source>
</evidence>
<dbReference type="GO" id="GO:0030170">
    <property type="term" value="F:pyridoxal phosphate binding"/>
    <property type="evidence" value="ECO:0007669"/>
    <property type="project" value="InterPro"/>
</dbReference>
<accession>A0A6J7Q2W3</accession>
<dbReference type="PROSITE" id="PS51340">
    <property type="entry name" value="MOSC"/>
    <property type="match status" value="1"/>
</dbReference>
<feature type="domain" description="MOSC" evidence="1">
    <location>
        <begin position="21"/>
        <end position="170"/>
    </location>
</feature>
<dbReference type="GO" id="GO:0003824">
    <property type="term" value="F:catalytic activity"/>
    <property type="evidence" value="ECO:0007669"/>
    <property type="project" value="InterPro"/>
</dbReference>
<dbReference type="PANTHER" id="PTHR36930">
    <property type="entry name" value="METAL-SULFUR CLUSTER BIOSYNTHESIS PROTEINS YUAD-RELATED"/>
    <property type="match status" value="1"/>
</dbReference>
<protein>
    <submittedName>
        <fullName evidence="2">Unannotated protein</fullName>
    </submittedName>
</protein>
<gene>
    <name evidence="2" type="ORF">UFOPK4098_00351</name>
    <name evidence="3" type="ORF">UFOPK4347_00591</name>
</gene>
<dbReference type="EMBL" id="CAFBPN010000009">
    <property type="protein sequence ID" value="CAB5012080.1"/>
    <property type="molecule type" value="Genomic_DNA"/>
</dbReference>
<dbReference type="InterPro" id="IPR011037">
    <property type="entry name" value="Pyrv_Knase-like_insert_dom_sf"/>
</dbReference>
<sequence>MPMYGEVLGVHLSAKHEFSKASVDEIELIENHGVKGDAHAGVTIQHLSRVARDPSQPNLRQVHLVHSELIDELREQGFAVEMGSMGENITTRGIPLLDLSVGTRLVFAGGAIVEITGLRNPCVQLDKYQDGLRNAVIDRDDEGNLVRRAGVMGIVVQSGHLKKGARVQCEQPRGTYIPLGPV</sequence>
<evidence type="ECO:0000313" key="2">
    <source>
        <dbReference type="EMBL" id="CAB5012080.1"/>
    </source>
</evidence>
<dbReference type="AlphaFoldDB" id="A0A6J7Q2W3"/>
<reference evidence="2" key="1">
    <citation type="submission" date="2020-05" db="EMBL/GenBank/DDBJ databases">
        <authorList>
            <person name="Chiriac C."/>
            <person name="Salcher M."/>
            <person name="Ghai R."/>
            <person name="Kavagutti S V."/>
        </authorList>
    </citation>
    <scope>NUCLEOTIDE SEQUENCE</scope>
</reference>
<dbReference type="GO" id="GO:0030151">
    <property type="term" value="F:molybdenum ion binding"/>
    <property type="evidence" value="ECO:0007669"/>
    <property type="project" value="InterPro"/>
</dbReference>
<dbReference type="PANTHER" id="PTHR36930:SF1">
    <property type="entry name" value="MOSC DOMAIN-CONTAINING PROTEIN"/>
    <property type="match status" value="1"/>
</dbReference>
<dbReference type="Pfam" id="PF03473">
    <property type="entry name" value="MOSC"/>
    <property type="match status" value="1"/>
</dbReference>
<dbReference type="InterPro" id="IPR005302">
    <property type="entry name" value="MoCF_Sase_C"/>
</dbReference>
<name>A0A6J7Q2W3_9ZZZZ</name>
<proteinExistence type="predicted"/>
<dbReference type="SUPFAM" id="SSF50800">
    <property type="entry name" value="PK beta-barrel domain-like"/>
    <property type="match status" value="1"/>
</dbReference>
<organism evidence="2">
    <name type="scientific">freshwater metagenome</name>
    <dbReference type="NCBI Taxonomy" id="449393"/>
    <lineage>
        <taxon>unclassified sequences</taxon>
        <taxon>metagenomes</taxon>
        <taxon>ecological metagenomes</taxon>
    </lineage>
</organism>
<dbReference type="Gene3D" id="2.40.33.20">
    <property type="entry name" value="PK beta-barrel domain-like"/>
    <property type="match status" value="1"/>
</dbReference>
<evidence type="ECO:0000313" key="3">
    <source>
        <dbReference type="EMBL" id="CAB5063424.1"/>
    </source>
</evidence>